<name>A0AAP2YYZ7_9EURY</name>
<evidence type="ECO:0000259" key="2">
    <source>
        <dbReference type="Pfam" id="PF18545"/>
    </source>
</evidence>
<evidence type="ECO:0000313" key="5">
    <source>
        <dbReference type="Proteomes" id="UP001320972"/>
    </source>
</evidence>
<evidence type="ECO:0000313" key="6">
    <source>
        <dbReference type="Proteomes" id="UP001321018"/>
    </source>
</evidence>
<dbReference type="Proteomes" id="UP001321018">
    <property type="component" value="Unassembled WGS sequence"/>
</dbReference>
<sequence length="99" mass="10870">MTREPILEVDGDQYRSIAEAVVRAAAAVRNDEVTEMRPLYHAIDSDALERLFTSTRGVSVAFEYAGLSIRVDSSKTVHVDGEAESSSIDLDLDLDPDPM</sequence>
<evidence type="ECO:0000313" key="3">
    <source>
        <dbReference type="EMBL" id="MCU4742021.1"/>
    </source>
</evidence>
<dbReference type="InterPro" id="IPR040624">
    <property type="entry name" value="HalOD1"/>
</dbReference>
<dbReference type="Proteomes" id="UP001320972">
    <property type="component" value="Unassembled WGS sequence"/>
</dbReference>
<feature type="compositionally biased region" description="Acidic residues" evidence="1">
    <location>
        <begin position="90"/>
        <end position="99"/>
    </location>
</feature>
<reference evidence="3 5" key="1">
    <citation type="submission" date="2022-09" db="EMBL/GenBank/DDBJ databases">
        <title>Enrichment on poylsaccharides allowed isolation of novel metabolic and taxonomic groups of Haloarchaea.</title>
        <authorList>
            <person name="Sorokin D.Y."/>
            <person name="Elcheninov A.G."/>
            <person name="Khizhniak T.V."/>
            <person name="Kolganova T.V."/>
            <person name="Kublanov I.V."/>
        </authorList>
    </citation>
    <scope>NUCLEOTIDE SEQUENCE</scope>
    <source>
        <strain evidence="4 5">AArc-m2/3/4</strain>
        <strain evidence="3">AArc-xg1-1</strain>
    </source>
</reference>
<organism evidence="3 6">
    <name type="scientific">Natronoglomus mannanivorans</name>
    <dbReference type="NCBI Taxonomy" id="2979990"/>
    <lineage>
        <taxon>Archaea</taxon>
        <taxon>Methanobacteriati</taxon>
        <taxon>Methanobacteriota</taxon>
        <taxon>Stenosarchaea group</taxon>
        <taxon>Halobacteria</taxon>
        <taxon>Halobacteriales</taxon>
        <taxon>Natrialbaceae</taxon>
        <taxon>Natronoglomus</taxon>
    </lineage>
</organism>
<keyword evidence="5" id="KW-1185">Reference proteome</keyword>
<feature type="region of interest" description="Disordered" evidence="1">
    <location>
        <begin position="78"/>
        <end position="99"/>
    </location>
</feature>
<feature type="domain" description="Halobacterial output" evidence="2">
    <location>
        <begin position="14"/>
        <end position="80"/>
    </location>
</feature>
<evidence type="ECO:0000313" key="4">
    <source>
        <dbReference type="EMBL" id="MCU4975782.1"/>
    </source>
</evidence>
<comment type="caution">
    <text evidence="3">The sequence shown here is derived from an EMBL/GenBank/DDBJ whole genome shotgun (WGS) entry which is preliminary data.</text>
</comment>
<dbReference type="EMBL" id="JAOPKA010000006">
    <property type="protein sequence ID" value="MCU4742021.1"/>
    <property type="molecule type" value="Genomic_DNA"/>
</dbReference>
<proteinExistence type="predicted"/>
<dbReference type="Pfam" id="PF18545">
    <property type="entry name" value="HalOD1"/>
    <property type="match status" value="1"/>
</dbReference>
<accession>A0AAP2YYZ7</accession>
<dbReference type="AlphaFoldDB" id="A0AAP2YYZ7"/>
<dbReference type="EMBL" id="JAOPKB010000024">
    <property type="protein sequence ID" value="MCU4975782.1"/>
    <property type="molecule type" value="Genomic_DNA"/>
</dbReference>
<evidence type="ECO:0000256" key="1">
    <source>
        <dbReference type="SAM" id="MobiDB-lite"/>
    </source>
</evidence>
<dbReference type="RefSeq" id="WP_338003856.1">
    <property type="nucleotide sequence ID" value="NZ_JAOPKA010000006.1"/>
</dbReference>
<protein>
    <recommendedName>
        <fullName evidence="2">Halobacterial output domain-containing protein</fullName>
    </recommendedName>
</protein>
<gene>
    <name evidence="4" type="ORF">OB955_24165</name>
    <name evidence="3" type="ORF">OB960_11495</name>
</gene>